<dbReference type="InterPro" id="IPR001444">
    <property type="entry name" value="Flag_bb_rod_N"/>
</dbReference>
<dbReference type="Proteomes" id="UP000253850">
    <property type="component" value="Chromosome"/>
</dbReference>
<name>A0AB33GHC4_9BACT</name>
<dbReference type="InterPro" id="IPR053967">
    <property type="entry name" value="LlgE_F_G-like_D1"/>
</dbReference>
<feature type="domain" description="Flagellar basal-body/hook protein C-terminal" evidence="6">
    <location>
        <begin position="816"/>
        <end position="858"/>
    </location>
</feature>
<keyword evidence="8" id="KW-0966">Cell projection</keyword>
<keyword evidence="3 4" id="KW-0975">Bacterial flagellum</keyword>
<protein>
    <recommendedName>
        <fullName evidence="4">Flagellar hook protein FlgE</fullName>
    </recommendedName>
</protein>
<keyword evidence="8" id="KW-0282">Flagellum</keyword>
<dbReference type="PANTHER" id="PTHR30435">
    <property type="entry name" value="FLAGELLAR PROTEIN"/>
    <property type="match status" value="1"/>
</dbReference>
<sequence length="860" mass="91096">MIGALWTGISGLSSHQTALDNESHNISNVNTVGYKASRISFADQMYQDRIGKGSKVLDAEKLYVQGNLKLTGVDYDMAISGDGFFTVKNTNASGSGENYYTRAGNFRMGDNGTLQDAAGNEVQGWAMRPIDTDKDVVSTNPNNKTFTGDYTKLLSSKVIKHSNYIETITAKATDYNLTAKADSDSVFEGAGGKSKASKISDVEALVASYASWLQKLQDEPDGGSASSTSQISQINFKSGEDGLVTKNGEQIYVYIDGNKYSQEYIPTTASNDFIESFLGTTDSAKASVAGTTVTIDSVSSNTRYELTIGTETVFYDSDSTATMDEILDGLEDAINSNPNITPTITKNSAAGTIDIAGAGAVSEQTFDSSLDIDYDIAAGRVATYRALADKISEIPGLRAYMVSEDGGTNNDVLEDNDIFKLSTSNKDMLKGIIQIESLIPGKAFDISEVGETSNNNSVAGAYQSTSIAVAGTGVGALQSARDALARAITGNQQDVYTPADLGLSGNSTLNDFRYSLTIYDKELEKIIPVPNDNATIPQPVDINITDVTSVQDFVDQFNAQAQSSSPALADYVEALNINGNVVIQTKDHNYDVEFSGSLKDAVNVVNVAGTTGTTSSTISGTNIDFGKGIDFTYTYDDGTINGNVNISGANSLADIATQINAVSGLSATVVGNDVVVTSDAGTNFTTSNFTNGLTGVTNVPIDKNNDYSGRQGAGAEFIELVNTVDQTTTQSSLQLKLDTLGISDSAFGEFSVDSTGLITMKQDGAVFAIGQVSIALFNNTRGLNPSGDNLLAKTNESGEPIYNLNNDKTAKIEGKTLELSTADLSESLVNLMVFQRAFEANAKSITTSDQLLNTLINLKR</sequence>
<evidence type="ECO:0000259" key="6">
    <source>
        <dbReference type="Pfam" id="PF06429"/>
    </source>
</evidence>
<evidence type="ECO:0000313" key="8">
    <source>
        <dbReference type="EMBL" id="AXH11481.1"/>
    </source>
</evidence>
<evidence type="ECO:0000256" key="3">
    <source>
        <dbReference type="ARBA" id="ARBA00023143"/>
    </source>
</evidence>
<dbReference type="SUPFAM" id="SSF117143">
    <property type="entry name" value="Flagellar hook protein flgE"/>
    <property type="match status" value="2"/>
</dbReference>
<evidence type="ECO:0000313" key="9">
    <source>
        <dbReference type="Proteomes" id="UP000253850"/>
    </source>
</evidence>
<evidence type="ECO:0000256" key="2">
    <source>
        <dbReference type="ARBA" id="ARBA00009677"/>
    </source>
</evidence>
<proteinExistence type="inferred from homology"/>
<dbReference type="GO" id="GO:0009425">
    <property type="term" value="C:bacterial-type flagellum basal body"/>
    <property type="evidence" value="ECO:0007669"/>
    <property type="project" value="UniProtKB-SubCell"/>
</dbReference>
<reference evidence="8 9" key="1">
    <citation type="submission" date="2018-07" db="EMBL/GenBank/DDBJ databases">
        <title>Complete genome of the Arcobacter bivalviorum type strain LMG 26154.</title>
        <authorList>
            <person name="Miller W.G."/>
            <person name="Yee E."/>
            <person name="Bono J.L."/>
        </authorList>
    </citation>
    <scope>NUCLEOTIDE SEQUENCE [LARGE SCALE GENOMIC DNA]</scope>
    <source>
        <strain evidence="8 9">LMG 26154</strain>
    </source>
</reference>
<dbReference type="KEGG" id="hbv:ABIV_0460"/>
<accession>A0AB33GHC4</accession>
<dbReference type="Pfam" id="PF22692">
    <property type="entry name" value="LlgE_F_G_D1"/>
    <property type="match status" value="1"/>
</dbReference>
<dbReference type="InterPro" id="IPR037925">
    <property type="entry name" value="FlgE/F/G-like"/>
</dbReference>
<evidence type="ECO:0000256" key="4">
    <source>
        <dbReference type="RuleBase" id="RU362116"/>
    </source>
</evidence>
<organism evidence="8 9">
    <name type="scientific">Halarcobacter bivalviorum</name>
    <dbReference type="NCBI Taxonomy" id="663364"/>
    <lineage>
        <taxon>Bacteria</taxon>
        <taxon>Pseudomonadati</taxon>
        <taxon>Campylobacterota</taxon>
        <taxon>Epsilonproteobacteria</taxon>
        <taxon>Campylobacterales</taxon>
        <taxon>Arcobacteraceae</taxon>
        <taxon>Halarcobacter</taxon>
    </lineage>
</organism>
<dbReference type="GO" id="GO:0071978">
    <property type="term" value="P:bacterial-type flagellum-dependent swarming motility"/>
    <property type="evidence" value="ECO:0007669"/>
    <property type="project" value="TreeGrafter"/>
</dbReference>
<dbReference type="InterPro" id="IPR010930">
    <property type="entry name" value="Flg_bb/hook_C_dom"/>
</dbReference>
<comment type="subcellular location">
    <subcellularLocation>
        <location evidence="1 4">Bacterial flagellum basal body</location>
    </subcellularLocation>
</comment>
<comment type="function">
    <text evidence="4">A flexible structure which links the flagellar filament to the drive apparatus in the basal body.</text>
</comment>
<comment type="similarity">
    <text evidence="2 4">Belongs to the flagella basal body rod proteins family.</text>
</comment>
<feature type="domain" description="Flagellar hook protein FlgE/F/G-like D1" evidence="7">
    <location>
        <begin position="78"/>
        <end position="137"/>
    </location>
</feature>
<keyword evidence="8" id="KW-0969">Cilium</keyword>
<dbReference type="EMBL" id="CP031217">
    <property type="protein sequence ID" value="AXH11481.1"/>
    <property type="molecule type" value="Genomic_DNA"/>
</dbReference>
<evidence type="ECO:0000259" key="7">
    <source>
        <dbReference type="Pfam" id="PF22692"/>
    </source>
</evidence>
<dbReference type="NCBIfam" id="TIGR03506">
    <property type="entry name" value="FlgEFG_subfam"/>
    <property type="match status" value="1"/>
</dbReference>
<gene>
    <name evidence="8" type="primary">flgE2</name>
    <name evidence="8" type="ORF">ABIV_0460</name>
</gene>
<dbReference type="AlphaFoldDB" id="A0AB33GHC4"/>
<dbReference type="InterPro" id="IPR020013">
    <property type="entry name" value="Flagellar_FlgE/F/G"/>
</dbReference>
<feature type="domain" description="Flagellar basal body rod protein N-terminal" evidence="5">
    <location>
        <begin position="7"/>
        <end position="35"/>
    </location>
</feature>
<dbReference type="PANTHER" id="PTHR30435:SF1">
    <property type="entry name" value="FLAGELLAR HOOK PROTEIN FLGE"/>
    <property type="match status" value="1"/>
</dbReference>
<dbReference type="RefSeq" id="WP_205526945.1">
    <property type="nucleotide sequence ID" value="NZ_CP031217.1"/>
</dbReference>
<dbReference type="Pfam" id="PF06429">
    <property type="entry name" value="Flg_bbr_C"/>
    <property type="match status" value="1"/>
</dbReference>
<evidence type="ECO:0000256" key="1">
    <source>
        <dbReference type="ARBA" id="ARBA00004117"/>
    </source>
</evidence>
<evidence type="ECO:0000259" key="5">
    <source>
        <dbReference type="Pfam" id="PF00460"/>
    </source>
</evidence>
<dbReference type="Pfam" id="PF00460">
    <property type="entry name" value="Flg_bb_rod"/>
    <property type="match status" value="1"/>
</dbReference>